<comment type="caution">
    <text evidence="1">The sequence shown here is derived from an EMBL/GenBank/DDBJ whole genome shotgun (WGS) entry which is preliminary data.</text>
</comment>
<accession>X0S235</accession>
<evidence type="ECO:0000313" key="1">
    <source>
        <dbReference type="EMBL" id="GAF75109.1"/>
    </source>
</evidence>
<sequence>TITAYSNTQFFVGSIFCDVEEIVAQQGLSAAEYNDGLADFKYVVDHREALFAG</sequence>
<proteinExistence type="predicted"/>
<gene>
    <name evidence="1" type="ORF">S01H1_15657</name>
</gene>
<protein>
    <submittedName>
        <fullName evidence="1">Uncharacterized protein</fullName>
    </submittedName>
</protein>
<dbReference type="AlphaFoldDB" id="X0S235"/>
<feature type="non-terminal residue" evidence="1">
    <location>
        <position position="1"/>
    </location>
</feature>
<dbReference type="EMBL" id="BARS01008182">
    <property type="protein sequence ID" value="GAF75109.1"/>
    <property type="molecule type" value="Genomic_DNA"/>
</dbReference>
<name>X0S235_9ZZZZ</name>
<organism evidence="1">
    <name type="scientific">marine sediment metagenome</name>
    <dbReference type="NCBI Taxonomy" id="412755"/>
    <lineage>
        <taxon>unclassified sequences</taxon>
        <taxon>metagenomes</taxon>
        <taxon>ecological metagenomes</taxon>
    </lineage>
</organism>
<reference evidence="1" key="1">
    <citation type="journal article" date="2014" name="Front. Microbiol.">
        <title>High frequency of phylogenetically diverse reductive dehalogenase-homologous genes in deep subseafloor sedimentary metagenomes.</title>
        <authorList>
            <person name="Kawai M."/>
            <person name="Futagami T."/>
            <person name="Toyoda A."/>
            <person name="Takaki Y."/>
            <person name="Nishi S."/>
            <person name="Hori S."/>
            <person name="Arai W."/>
            <person name="Tsubouchi T."/>
            <person name="Morono Y."/>
            <person name="Uchiyama I."/>
            <person name="Ito T."/>
            <person name="Fujiyama A."/>
            <person name="Inagaki F."/>
            <person name="Takami H."/>
        </authorList>
    </citation>
    <scope>NUCLEOTIDE SEQUENCE</scope>
    <source>
        <strain evidence="1">Expedition CK06-06</strain>
    </source>
</reference>